<evidence type="ECO:0000313" key="1">
    <source>
        <dbReference type="EMBL" id="MDT0347645.1"/>
    </source>
</evidence>
<accession>A0ABU2N169</accession>
<evidence type="ECO:0000313" key="2">
    <source>
        <dbReference type="Proteomes" id="UP001183246"/>
    </source>
</evidence>
<keyword evidence="2" id="KW-1185">Reference proteome</keyword>
<protein>
    <submittedName>
        <fullName evidence="1">Uncharacterized protein</fullName>
    </submittedName>
</protein>
<sequence length="74" mass="8107">MNGCVLVSIEIDAATVRRGDQLTIDGQAFTIRDMTALARGAKRLEFTTGDTLTLRPGTVLWAARQVSPRYGRRA</sequence>
<dbReference type="Proteomes" id="UP001183246">
    <property type="component" value="Unassembled WGS sequence"/>
</dbReference>
<dbReference type="EMBL" id="JAVREL010000037">
    <property type="protein sequence ID" value="MDT0347645.1"/>
    <property type="molecule type" value="Genomic_DNA"/>
</dbReference>
<gene>
    <name evidence="1" type="ORF">RM590_34540</name>
</gene>
<comment type="caution">
    <text evidence="1">The sequence shown here is derived from an EMBL/GenBank/DDBJ whole genome shotgun (WGS) entry which is preliminary data.</text>
</comment>
<name>A0ABU2N169_9ACTN</name>
<dbReference type="RefSeq" id="WP_311708771.1">
    <property type="nucleotide sequence ID" value="NZ_JAVREL010000037.1"/>
</dbReference>
<proteinExistence type="predicted"/>
<organism evidence="1 2">
    <name type="scientific">Streptomyces litchfieldiae</name>
    <dbReference type="NCBI Taxonomy" id="3075543"/>
    <lineage>
        <taxon>Bacteria</taxon>
        <taxon>Bacillati</taxon>
        <taxon>Actinomycetota</taxon>
        <taxon>Actinomycetes</taxon>
        <taxon>Kitasatosporales</taxon>
        <taxon>Streptomycetaceae</taxon>
        <taxon>Streptomyces</taxon>
    </lineage>
</organism>
<reference evidence="2" key="1">
    <citation type="submission" date="2023-07" db="EMBL/GenBank/DDBJ databases">
        <title>30 novel species of actinomycetes from the DSMZ collection.</title>
        <authorList>
            <person name="Nouioui I."/>
        </authorList>
    </citation>
    <scope>NUCLEOTIDE SEQUENCE [LARGE SCALE GENOMIC DNA]</scope>
    <source>
        <strain evidence="2">DSM 44938</strain>
    </source>
</reference>